<name>A0ABN6N3Q4_9BACT</name>
<feature type="signal peptide" evidence="1">
    <location>
        <begin position="1"/>
        <end position="19"/>
    </location>
</feature>
<evidence type="ECO:0008006" key="4">
    <source>
        <dbReference type="Google" id="ProtNLM"/>
    </source>
</evidence>
<sequence>MAPRRLALPLLLAASLLPAALRARLERPAARSACAPAGLGEPPRHWLGCATDPGPRRALAADERLVLGLPIDPNTASARELAFVPGLGRRLADDIVADRAREGPYRSVDDLDRVRGIGPRRLARARAALAVAPDP</sequence>
<dbReference type="InterPro" id="IPR010994">
    <property type="entry name" value="RuvA_2-like"/>
</dbReference>
<accession>A0ABN6N3Q4</accession>
<dbReference type="PANTHER" id="PTHR21180">
    <property type="entry name" value="ENDONUCLEASE/EXONUCLEASE/PHOSPHATASE FAMILY DOMAIN-CONTAINING PROTEIN 1"/>
    <property type="match status" value="1"/>
</dbReference>
<dbReference type="Gene3D" id="1.10.150.320">
    <property type="entry name" value="Photosystem II 12 kDa extrinsic protein"/>
    <property type="match status" value="1"/>
</dbReference>
<dbReference type="SUPFAM" id="SSF47781">
    <property type="entry name" value="RuvA domain 2-like"/>
    <property type="match status" value="1"/>
</dbReference>
<evidence type="ECO:0000313" key="2">
    <source>
        <dbReference type="EMBL" id="BDG06663.1"/>
    </source>
</evidence>
<proteinExistence type="predicted"/>
<feature type="chain" id="PRO_5046570110" description="Helix-hairpin-helix domain-containing protein" evidence="1">
    <location>
        <begin position="20"/>
        <end position="135"/>
    </location>
</feature>
<dbReference type="InterPro" id="IPR051675">
    <property type="entry name" value="Endo/Exo/Phosphatase_dom_1"/>
</dbReference>
<dbReference type="Pfam" id="PF12836">
    <property type="entry name" value="HHH_3"/>
    <property type="match status" value="1"/>
</dbReference>
<keyword evidence="3" id="KW-1185">Reference proteome</keyword>
<organism evidence="2 3">
    <name type="scientific">Anaeromyxobacter oryzae</name>
    <dbReference type="NCBI Taxonomy" id="2918170"/>
    <lineage>
        <taxon>Bacteria</taxon>
        <taxon>Pseudomonadati</taxon>
        <taxon>Myxococcota</taxon>
        <taxon>Myxococcia</taxon>
        <taxon>Myxococcales</taxon>
        <taxon>Cystobacterineae</taxon>
        <taxon>Anaeromyxobacteraceae</taxon>
        <taxon>Anaeromyxobacter</taxon>
    </lineage>
</organism>
<dbReference type="EMBL" id="AP025591">
    <property type="protein sequence ID" value="BDG06663.1"/>
    <property type="molecule type" value="Genomic_DNA"/>
</dbReference>
<protein>
    <recommendedName>
        <fullName evidence="4">Helix-hairpin-helix domain-containing protein</fullName>
    </recommendedName>
</protein>
<reference evidence="3" key="1">
    <citation type="journal article" date="2022" name="Int. J. Syst. Evol. Microbiol.">
        <title>Anaeromyxobacter oryzae sp. nov., Anaeromyxobacter diazotrophicus sp. nov. and Anaeromyxobacter paludicola sp. nov., isolated from paddy soils.</title>
        <authorList>
            <person name="Itoh H."/>
            <person name="Xu Z."/>
            <person name="Mise K."/>
            <person name="Masuda Y."/>
            <person name="Ushijima N."/>
            <person name="Hayakawa C."/>
            <person name="Shiratori Y."/>
            <person name="Senoo K."/>
        </authorList>
    </citation>
    <scope>NUCLEOTIDE SEQUENCE [LARGE SCALE GENOMIC DNA]</scope>
    <source>
        <strain evidence="3">Red232</strain>
    </source>
</reference>
<dbReference type="Proteomes" id="UP001162891">
    <property type="component" value="Chromosome"/>
</dbReference>
<dbReference type="PANTHER" id="PTHR21180:SF32">
    <property type="entry name" value="ENDONUCLEASE_EXONUCLEASE_PHOSPHATASE FAMILY DOMAIN-CONTAINING PROTEIN 1"/>
    <property type="match status" value="1"/>
</dbReference>
<evidence type="ECO:0000313" key="3">
    <source>
        <dbReference type="Proteomes" id="UP001162891"/>
    </source>
</evidence>
<gene>
    <name evidence="2" type="ORF">AMOR_56590</name>
</gene>
<dbReference type="RefSeq" id="WP_248357143.1">
    <property type="nucleotide sequence ID" value="NZ_AP025591.1"/>
</dbReference>
<evidence type="ECO:0000256" key="1">
    <source>
        <dbReference type="SAM" id="SignalP"/>
    </source>
</evidence>
<keyword evidence="1" id="KW-0732">Signal</keyword>